<keyword evidence="7 8" id="KW-0472">Membrane</keyword>
<dbReference type="AlphaFoldDB" id="A0A0D6A3M0"/>
<protein>
    <submittedName>
        <fullName evidence="9">Rod shape-determining protein MreD</fullName>
    </submittedName>
</protein>
<dbReference type="InterPro" id="IPR007227">
    <property type="entry name" value="Cell_shape_determining_MreD"/>
</dbReference>
<feature type="transmembrane region" description="Helical" evidence="8">
    <location>
        <begin position="138"/>
        <end position="161"/>
    </location>
</feature>
<reference evidence="9 11" key="1">
    <citation type="submission" date="2015-03" db="EMBL/GenBank/DDBJ databases">
        <title>Complete genome sequence of Lactobacillus acetotolerans NBRC 13120.</title>
        <authorList>
            <person name="Toh H."/>
            <person name="Morita H."/>
            <person name="Fujita N."/>
        </authorList>
    </citation>
    <scope>NUCLEOTIDE SEQUENCE [LARGE SCALE GENOMIC DNA]</scope>
    <source>
        <strain evidence="9 11">NBRC 13120</strain>
    </source>
</reference>
<sequence length="178" mass="20282">MRILREWILAIALLVALILDGSISLYLHQFMVYGSYNSACLLVPIGIMLIALFDDTNEKEIWLALGTGIVADIYFLGIIGIYSVFLPLICWACQKVARFLPEVFWARLLVVLLGVIILSIYSWLILSMVGMISISDHLMLISLIPTVIWSLIFTVLTYWVWGTLARDYPFMINLDAYR</sequence>
<reference evidence="10 12" key="2">
    <citation type="submission" date="2019-09" db="EMBL/GenBank/DDBJ databases">
        <title>Genome sequencing of Lactobacillus acetotolerans.</title>
        <authorList>
            <person name="Kim K."/>
        </authorList>
    </citation>
    <scope>NUCLEOTIDE SEQUENCE [LARGE SCALE GENOMIC DNA]</scope>
    <source>
        <strain evidence="10 12">LA749</strain>
    </source>
</reference>
<evidence type="ECO:0000256" key="8">
    <source>
        <dbReference type="SAM" id="Phobius"/>
    </source>
</evidence>
<dbReference type="EMBL" id="CP044496">
    <property type="protein sequence ID" value="QFG51432.1"/>
    <property type="molecule type" value="Genomic_DNA"/>
</dbReference>
<feature type="transmembrane region" description="Helical" evidence="8">
    <location>
        <begin position="61"/>
        <end position="85"/>
    </location>
</feature>
<evidence type="ECO:0000256" key="5">
    <source>
        <dbReference type="ARBA" id="ARBA00022960"/>
    </source>
</evidence>
<keyword evidence="6 8" id="KW-1133">Transmembrane helix</keyword>
<comment type="subcellular location">
    <subcellularLocation>
        <location evidence="1">Cell membrane</location>
        <topology evidence="1">Multi-pass membrane protein</topology>
    </subcellularLocation>
</comment>
<dbReference type="Proteomes" id="UP000325393">
    <property type="component" value="Chromosome"/>
</dbReference>
<evidence type="ECO:0000256" key="6">
    <source>
        <dbReference type="ARBA" id="ARBA00022989"/>
    </source>
</evidence>
<dbReference type="NCBIfam" id="TIGR03426">
    <property type="entry name" value="shape_MreD"/>
    <property type="match status" value="1"/>
</dbReference>
<evidence type="ECO:0000313" key="10">
    <source>
        <dbReference type="EMBL" id="QFG51432.1"/>
    </source>
</evidence>
<accession>A0A0D6A3M0</accession>
<dbReference type="EMBL" id="AP014808">
    <property type="protein sequence ID" value="BAQ57422.1"/>
    <property type="molecule type" value="Genomic_DNA"/>
</dbReference>
<proteinExistence type="inferred from homology"/>
<dbReference type="RefSeq" id="WP_054681257.1">
    <property type="nucleotide sequence ID" value="NZ_AP014808.1"/>
</dbReference>
<gene>
    <name evidence="10" type="primary">mreD</name>
    <name evidence="10" type="ORF">LA749_05245</name>
    <name evidence="9" type="ORF">LBAT_1033</name>
</gene>
<keyword evidence="11" id="KW-1185">Reference proteome</keyword>
<dbReference type="STRING" id="1600.LBAT_1033"/>
<dbReference type="GO" id="GO:0005886">
    <property type="term" value="C:plasma membrane"/>
    <property type="evidence" value="ECO:0007669"/>
    <property type="project" value="UniProtKB-SubCell"/>
</dbReference>
<evidence type="ECO:0000256" key="1">
    <source>
        <dbReference type="ARBA" id="ARBA00004651"/>
    </source>
</evidence>
<keyword evidence="3" id="KW-1003">Cell membrane</keyword>
<feature type="transmembrane region" description="Helical" evidence="8">
    <location>
        <begin position="33"/>
        <end position="54"/>
    </location>
</feature>
<evidence type="ECO:0000256" key="2">
    <source>
        <dbReference type="ARBA" id="ARBA00007776"/>
    </source>
</evidence>
<dbReference type="OrthoDB" id="2148512at2"/>
<evidence type="ECO:0000256" key="4">
    <source>
        <dbReference type="ARBA" id="ARBA00022692"/>
    </source>
</evidence>
<dbReference type="KEGG" id="lae:LBAT_1033"/>
<evidence type="ECO:0000313" key="12">
    <source>
        <dbReference type="Proteomes" id="UP000325393"/>
    </source>
</evidence>
<name>A0A0D6A3M0_9LACO</name>
<evidence type="ECO:0000256" key="3">
    <source>
        <dbReference type="ARBA" id="ARBA00022475"/>
    </source>
</evidence>
<evidence type="ECO:0000256" key="7">
    <source>
        <dbReference type="ARBA" id="ARBA00023136"/>
    </source>
</evidence>
<feature type="transmembrane region" description="Helical" evidence="8">
    <location>
        <begin position="7"/>
        <end position="27"/>
    </location>
</feature>
<comment type="similarity">
    <text evidence="2">Belongs to the MreD family.</text>
</comment>
<dbReference type="Pfam" id="PF04093">
    <property type="entry name" value="MreD"/>
    <property type="match status" value="1"/>
</dbReference>
<dbReference type="GO" id="GO:0008360">
    <property type="term" value="P:regulation of cell shape"/>
    <property type="evidence" value="ECO:0007669"/>
    <property type="project" value="UniProtKB-KW"/>
</dbReference>
<keyword evidence="4 8" id="KW-0812">Transmembrane</keyword>
<feature type="transmembrane region" description="Helical" evidence="8">
    <location>
        <begin position="105"/>
        <end position="126"/>
    </location>
</feature>
<dbReference type="PATRIC" id="fig|1600.4.peg.1057"/>
<organism evidence="9 11">
    <name type="scientific">Lactobacillus acetotolerans</name>
    <dbReference type="NCBI Taxonomy" id="1600"/>
    <lineage>
        <taxon>Bacteria</taxon>
        <taxon>Bacillati</taxon>
        <taxon>Bacillota</taxon>
        <taxon>Bacilli</taxon>
        <taxon>Lactobacillales</taxon>
        <taxon>Lactobacillaceae</taxon>
        <taxon>Lactobacillus</taxon>
    </lineage>
</organism>
<dbReference type="Proteomes" id="UP000035709">
    <property type="component" value="Chromosome"/>
</dbReference>
<keyword evidence="5" id="KW-0133">Cell shape</keyword>
<evidence type="ECO:0000313" key="11">
    <source>
        <dbReference type="Proteomes" id="UP000035709"/>
    </source>
</evidence>
<evidence type="ECO:0000313" key="9">
    <source>
        <dbReference type="EMBL" id="BAQ57422.1"/>
    </source>
</evidence>
<dbReference type="GeneID" id="78212390"/>